<evidence type="ECO:0000313" key="4">
    <source>
        <dbReference type="Proteomes" id="UP000823842"/>
    </source>
</evidence>
<dbReference type="AlphaFoldDB" id="A0A9D2RW79"/>
<dbReference type="Pfam" id="PF13411">
    <property type="entry name" value="MerR_1"/>
    <property type="match status" value="1"/>
</dbReference>
<dbReference type="EMBL" id="DWYZ01000178">
    <property type="protein sequence ID" value="HJB29053.1"/>
    <property type="molecule type" value="Genomic_DNA"/>
</dbReference>
<sequence length="286" mass="33315">MKTVNEVSKLTGVSVRALHYYDEIGLLKPSFVNEAGYRFYDEEALKKLQQILLFKEFDMPLKEIKRIMENPSLDRKKILMGQRYALAQKKLHLERLLSNVDGILKGEKEMDFTVFEKEDIEELFRIFVKNAPENVLETSIRDFGSMEAFHKNYVEKAMKLYNKPETRQILLEAYGDKEAVIDSARNPMAQEELSDYQKKTDSVTKRLVLCKREGLPVQALEVKALICEYALATKRAFRLKNERQVMTGIAETYENYPQARVAFDRQYEEEGIGTYLAEAVRNFYGM</sequence>
<proteinExistence type="predicted"/>
<name>A0A9D2RW79_9FIRM</name>
<evidence type="ECO:0000256" key="1">
    <source>
        <dbReference type="ARBA" id="ARBA00023125"/>
    </source>
</evidence>
<dbReference type="PROSITE" id="PS50937">
    <property type="entry name" value="HTH_MERR_2"/>
    <property type="match status" value="1"/>
</dbReference>
<dbReference type="GO" id="GO:0003677">
    <property type="term" value="F:DNA binding"/>
    <property type="evidence" value="ECO:0007669"/>
    <property type="project" value="UniProtKB-KW"/>
</dbReference>
<dbReference type="Pfam" id="PF07739">
    <property type="entry name" value="TipAS"/>
    <property type="match status" value="1"/>
</dbReference>
<dbReference type="CDD" id="cd01106">
    <property type="entry name" value="HTH_TipAL-Mta"/>
    <property type="match status" value="1"/>
</dbReference>
<dbReference type="SMART" id="SM00422">
    <property type="entry name" value="HTH_MERR"/>
    <property type="match status" value="1"/>
</dbReference>
<reference evidence="3" key="2">
    <citation type="submission" date="2021-04" db="EMBL/GenBank/DDBJ databases">
        <authorList>
            <person name="Gilroy R."/>
        </authorList>
    </citation>
    <scope>NUCLEOTIDE SEQUENCE</scope>
    <source>
        <strain evidence="3">ChiSjej1B19-5720</strain>
    </source>
</reference>
<dbReference type="InterPro" id="IPR047057">
    <property type="entry name" value="MerR_fam"/>
</dbReference>
<dbReference type="Proteomes" id="UP000823842">
    <property type="component" value="Unassembled WGS sequence"/>
</dbReference>
<dbReference type="InterPro" id="IPR000551">
    <property type="entry name" value="MerR-type_HTH_dom"/>
</dbReference>
<dbReference type="InterPro" id="IPR009061">
    <property type="entry name" value="DNA-bd_dom_put_sf"/>
</dbReference>
<dbReference type="SUPFAM" id="SSF46955">
    <property type="entry name" value="Putative DNA-binding domain"/>
    <property type="match status" value="1"/>
</dbReference>
<accession>A0A9D2RW79</accession>
<dbReference type="PANTHER" id="PTHR30204:SF90">
    <property type="entry name" value="HTH-TYPE TRANSCRIPTIONAL ACTIVATOR MTA"/>
    <property type="match status" value="1"/>
</dbReference>
<evidence type="ECO:0000259" key="2">
    <source>
        <dbReference type="PROSITE" id="PS50937"/>
    </source>
</evidence>
<dbReference type="Gene3D" id="1.10.1660.10">
    <property type="match status" value="1"/>
</dbReference>
<evidence type="ECO:0000313" key="3">
    <source>
        <dbReference type="EMBL" id="HJB29053.1"/>
    </source>
</evidence>
<feature type="domain" description="HTH merR-type" evidence="2">
    <location>
        <begin position="1"/>
        <end position="70"/>
    </location>
</feature>
<reference evidence="3" key="1">
    <citation type="journal article" date="2021" name="PeerJ">
        <title>Extensive microbial diversity within the chicken gut microbiome revealed by metagenomics and culture.</title>
        <authorList>
            <person name="Gilroy R."/>
            <person name="Ravi A."/>
            <person name="Getino M."/>
            <person name="Pursley I."/>
            <person name="Horton D.L."/>
            <person name="Alikhan N.F."/>
            <person name="Baker D."/>
            <person name="Gharbi K."/>
            <person name="Hall N."/>
            <person name="Watson M."/>
            <person name="Adriaenssens E.M."/>
            <person name="Foster-Nyarko E."/>
            <person name="Jarju S."/>
            <person name="Secka A."/>
            <person name="Antonio M."/>
            <person name="Oren A."/>
            <person name="Chaudhuri R.R."/>
            <person name="La Ragione R."/>
            <person name="Hildebrand F."/>
            <person name="Pallen M.J."/>
        </authorList>
    </citation>
    <scope>NUCLEOTIDE SEQUENCE</scope>
    <source>
        <strain evidence="3">ChiSjej1B19-5720</strain>
    </source>
</reference>
<dbReference type="GO" id="GO:0003700">
    <property type="term" value="F:DNA-binding transcription factor activity"/>
    <property type="evidence" value="ECO:0007669"/>
    <property type="project" value="InterPro"/>
</dbReference>
<dbReference type="InterPro" id="IPR012925">
    <property type="entry name" value="TipAS_dom"/>
</dbReference>
<comment type="caution">
    <text evidence="3">The sequence shown here is derived from an EMBL/GenBank/DDBJ whole genome shotgun (WGS) entry which is preliminary data.</text>
</comment>
<dbReference type="PANTHER" id="PTHR30204">
    <property type="entry name" value="REDOX-CYCLING DRUG-SENSING TRANSCRIPTIONAL ACTIVATOR SOXR"/>
    <property type="match status" value="1"/>
</dbReference>
<protein>
    <submittedName>
        <fullName evidence="3">MerR family transcriptional regulator</fullName>
    </submittedName>
</protein>
<organism evidence="3 4">
    <name type="scientific">Candidatus Blautia faecavium</name>
    <dbReference type="NCBI Taxonomy" id="2838487"/>
    <lineage>
        <taxon>Bacteria</taxon>
        <taxon>Bacillati</taxon>
        <taxon>Bacillota</taxon>
        <taxon>Clostridia</taxon>
        <taxon>Lachnospirales</taxon>
        <taxon>Lachnospiraceae</taxon>
        <taxon>Blautia</taxon>
    </lineage>
</organism>
<keyword evidence="1" id="KW-0238">DNA-binding</keyword>
<gene>
    <name evidence="3" type="ORF">IAA06_09725</name>
</gene>